<dbReference type="PROSITE" id="PS01039">
    <property type="entry name" value="SBP_BACTERIAL_3"/>
    <property type="match status" value="1"/>
</dbReference>
<dbReference type="AlphaFoldDB" id="A0A916ZES2"/>
<dbReference type="SUPFAM" id="SSF53850">
    <property type="entry name" value="Periplasmic binding protein-like II"/>
    <property type="match status" value="1"/>
</dbReference>
<evidence type="ECO:0000313" key="9">
    <source>
        <dbReference type="EMBL" id="GGD90738.1"/>
    </source>
</evidence>
<dbReference type="GO" id="GO:0016020">
    <property type="term" value="C:membrane"/>
    <property type="evidence" value="ECO:0007669"/>
    <property type="project" value="InterPro"/>
</dbReference>
<dbReference type="GO" id="GO:0030288">
    <property type="term" value="C:outer membrane-bounded periplasmic space"/>
    <property type="evidence" value="ECO:0007669"/>
    <property type="project" value="TreeGrafter"/>
</dbReference>
<dbReference type="InterPro" id="IPR051455">
    <property type="entry name" value="Bact_solute-bind_prot3"/>
</dbReference>
<dbReference type="InterPro" id="IPR001320">
    <property type="entry name" value="Iontro_rcpt_C"/>
</dbReference>
<dbReference type="PANTHER" id="PTHR30085">
    <property type="entry name" value="AMINO ACID ABC TRANSPORTER PERMEASE"/>
    <property type="match status" value="1"/>
</dbReference>
<proteinExistence type="inferred from homology"/>
<dbReference type="PANTHER" id="PTHR30085:SF6">
    <property type="entry name" value="ABC TRANSPORTER GLUTAMINE-BINDING PROTEIN GLNH"/>
    <property type="match status" value="1"/>
</dbReference>
<keyword evidence="10" id="KW-1185">Reference proteome</keyword>
<dbReference type="SMART" id="SM00062">
    <property type="entry name" value="PBPb"/>
    <property type="match status" value="1"/>
</dbReference>
<evidence type="ECO:0000256" key="4">
    <source>
        <dbReference type="RuleBase" id="RU003744"/>
    </source>
</evidence>
<evidence type="ECO:0000259" key="8">
    <source>
        <dbReference type="SMART" id="SM00079"/>
    </source>
</evidence>
<dbReference type="RefSeq" id="WP_188997390.1">
    <property type="nucleotide sequence ID" value="NZ_BMHP01000005.1"/>
</dbReference>
<evidence type="ECO:0000256" key="3">
    <source>
        <dbReference type="ARBA" id="ARBA00022729"/>
    </source>
</evidence>
<feature type="domain" description="Solute-binding protein family 3/N-terminal" evidence="7">
    <location>
        <begin position="75"/>
        <end position="298"/>
    </location>
</feature>
<gene>
    <name evidence="9" type="primary">glnH</name>
    <name evidence="9" type="ORF">GCM10010911_56780</name>
</gene>
<dbReference type="PROSITE" id="PS51257">
    <property type="entry name" value="PROKAR_LIPOPROTEIN"/>
    <property type="match status" value="1"/>
</dbReference>
<evidence type="ECO:0000256" key="5">
    <source>
        <dbReference type="SAM" id="MobiDB-lite"/>
    </source>
</evidence>
<dbReference type="GO" id="GO:0005576">
    <property type="term" value="C:extracellular region"/>
    <property type="evidence" value="ECO:0007669"/>
    <property type="project" value="TreeGrafter"/>
</dbReference>
<evidence type="ECO:0000256" key="6">
    <source>
        <dbReference type="SAM" id="SignalP"/>
    </source>
</evidence>
<organism evidence="9 10">
    <name type="scientific">Paenibacillus nasutitermitis</name>
    <dbReference type="NCBI Taxonomy" id="1652958"/>
    <lineage>
        <taxon>Bacteria</taxon>
        <taxon>Bacillati</taxon>
        <taxon>Bacillota</taxon>
        <taxon>Bacilli</taxon>
        <taxon>Bacillales</taxon>
        <taxon>Paenibacillaceae</taxon>
        <taxon>Paenibacillus</taxon>
    </lineage>
</organism>
<dbReference type="GO" id="GO:0006865">
    <property type="term" value="P:amino acid transport"/>
    <property type="evidence" value="ECO:0007669"/>
    <property type="project" value="TreeGrafter"/>
</dbReference>
<dbReference type="EMBL" id="BMHP01000005">
    <property type="protein sequence ID" value="GGD90738.1"/>
    <property type="molecule type" value="Genomic_DNA"/>
</dbReference>
<dbReference type="InterPro" id="IPR001638">
    <property type="entry name" value="Solute-binding_3/MltF_N"/>
</dbReference>
<keyword evidence="3 6" id="KW-0732">Signal</keyword>
<accession>A0A916ZES2</accession>
<dbReference type="Gene3D" id="3.40.190.10">
    <property type="entry name" value="Periplasmic binding protein-like II"/>
    <property type="match status" value="2"/>
</dbReference>
<comment type="caution">
    <text evidence="9">The sequence shown here is derived from an EMBL/GenBank/DDBJ whole genome shotgun (WGS) entry which is preliminary data.</text>
</comment>
<keyword evidence="2" id="KW-0813">Transport</keyword>
<dbReference type="Proteomes" id="UP000612456">
    <property type="component" value="Unassembled WGS sequence"/>
</dbReference>
<dbReference type="GO" id="GO:0015276">
    <property type="term" value="F:ligand-gated monoatomic ion channel activity"/>
    <property type="evidence" value="ECO:0007669"/>
    <property type="project" value="InterPro"/>
</dbReference>
<feature type="signal peptide" evidence="6">
    <location>
        <begin position="1"/>
        <end position="22"/>
    </location>
</feature>
<feature type="chain" id="PRO_5038467995" evidence="6">
    <location>
        <begin position="23"/>
        <end position="302"/>
    </location>
</feature>
<name>A0A916ZES2_9BACL</name>
<dbReference type="SMART" id="SM00079">
    <property type="entry name" value="PBPe"/>
    <property type="match status" value="1"/>
</dbReference>
<protein>
    <submittedName>
        <fullName evidence="9">Glutamine ABC transporter substrate-binding protein</fullName>
    </submittedName>
</protein>
<dbReference type="Pfam" id="PF00497">
    <property type="entry name" value="SBP_bac_3"/>
    <property type="match status" value="1"/>
</dbReference>
<evidence type="ECO:0000313" key="10">
    <source>
        <dbReference type="Proteomes" id="UP000612456"/>
    </source>
</evidence>
<evidence type="ECO:0000256" key="1">
    <source>
        <dbReference type="ARBA" id="ARBA00010333"/>
    </source>
</evidence>
<feature type="domain" description="Ionotropic glutamate receptor C-terminal" evidence="8">
    <location>
        <begin position="75"/>
        <end position="297"/>
    </location>
</feature>
<sequence>MKTKTWMAACLMLVLISVLALAGCGDQKESNNGGNGASGASGNTSSAGKGNSGGNGEEPPSTNSSMLDQIKSRDKLVVGVKFDTKLFGLKNPMNDEVEGFDVDIAKALANIILGDPAKVELKEVTSKTRMPMLNNGEIDMIVATMTITDERKKEVDFSDVYFKAGQSLLVKKGSAIKGLDDITKGTKVLAVKGSTSVDNIKEKAPDATVLEFENYQDAFSALKAGQGDTLTTDNAILYGMVAQDGNYEVVGDTFTDEPYGIAIKKGETELVDAVNEGLKTLKSNGEYDKIYTQWIGEAPKTD</sequence>
<feature type="compositionally biased region" description="Low complexity" evidence="5">
    <location>
        <begin position="40"/>
        <end position="49"/>
    </location>
</feature>
<evidence type="ECO:0000259" key="7">
    <source>
        <dbReference type="SMART" id="SM00062"/>
    </source>
</evidence>
<comment type="similarity">
    <text evidence="1 4">Belongs to the bacterial solute-binding protein 3 family.</text>
</comment>
<evidence type="ECO:0000256" key="2">
    <source>
        <dbReference type="ARBA" id="ARBA00022448"/>
    </source>
</evidence>
<reference evidence="9" key="2">
    <citation type="submission" date="2020-09" db="EMBL/GenBank/DDBJ databases">
        <authorList>
            <person name="Sun Q."/>
            <person name="Zhou Y."/>
        </authorList>
    </citation>
    <scope>NUCLEOTIDE SEQUENCE</scope>
    <source>
        <strain evidence="9">CGMCC 1.15178</strain>
    </source>
</reference>
<reference evidence="9" key="1">
    <citation type="journal article" date="2014" name="Int. J. Syst. Evol. Microbiol.">
        <title>Complete genome sequence of Corynebacterium casei LMG S-19264T (=DSM 44701T), isolated from a smear-ripened cheese.</title>
        <authorList>
            <consortium name="US DOE Joint Genome Institute (JGI-PGF)"/>
            <person name="Walter F."/>
            <person name="Albersmeier A."/>
            <person name="Kalinowski J."/>
            <person name="Ruckert C."/>
        </authorList>
    </citation>
    <scope>NUCLEOTIDE SEQUENCE</scope>
    <source>
        <strain evidence="9">CGMCC 1.15178</strain>
    </source>
</reference>
<feature type="region of interest" description="Disordered" evidence="5">
    <location>
        <begin position="30"/>
        <end position="66"/>
    </location>
</feature>
<dbReference type="InterPro" id="IPR018313">
    <property type="entry name" value="SBP_3_CS"/>
</dbReference>